<comment type="subcellular location">
    <subcellularLocation>
        <location evidence="7">Cytoplasm</location>
    </subcellularLocation>
</comment>
<name>A0ABU8XNM8_9PROT</name>
<dbReference type="PANTHER" id="PTHR23355:SF9">
    <property type="entry name" value="DIS3-LIKE EXONUCLEASE 2"/>
    <property type="match status" value="1"/>
</dbReference>
<dbReference type="Pfam" id="PF00575">
    <property type="entry name" value="S1"/>
    <property type="match status" value="1"/>
</dbReference>
<evidence type="ECO:0000256" key="1">
    <source>
        <dbReference type="ARBA" id="ARBA00001849"/>
    </source>
</evidence>
<dbReference type="Proteomes" id="UP001375743">
    <property type="component" value="Unassembled WGS sequence"/>
</dbReference>
<dbReference type="RefSeq" id="WP_418158535.1">
    <property type="nucleotide sequence ID" value="NZ_JBBLZC010000004.1"/>
</dbReference>
<comment type="catalytic activity">
    <reaction evidence="1 7">
        <text>Exonucleolytic cleavage in the 3'- to 5'-direction to yield nucleoside 5'-phosphates.</text>
        <dbReference type="EC" id="3.1.13.1"/>
    </reaction>
</comment>
<dbReference type="Gene3D" id="2.40.50.140">
    <property type="entry name" value="Nucleic acid-binding proteins"/>
    <property type="match status" value="1"/>
</dbReference>
<evidence type="ECO:0000256" key="5">
    <source>
        <dbReference type="ARBA" id="ARBA00022839"/>
    </source>
</evidence>
<feature type="region of interest" description="Disordered" evidence="8">
    <location>
        <begin position="722"/>
        <end position="753"/>
    </location>
</feature>
<keyword evidence="3 7" id="KW-0540">Nuclease</keyword>
<evidence type="ECO:0000256" key="8">
    <source>
        <dbReference type="SAM" id="MobiDB-lite"/>
    </source>
</evidence>
<dbReference type="SUPFAM" id="SSF50249">
    <property type="entry name" value="Nucleic acid-binding proteins"/>
    <property type="match status" value="2"/>
</dbReference>
<dbReference type="SMART" id="SM00955">
    <property type="entry name" value="RNB"/>
    <property type="match status" value="1"/>
</dbReference>
<organism evidence="10 11">
    <name type="scientific">Benzoatithermus flavus</name>
    <dbReference type="NCBI Taxonomy" id="3108223"/>
    <lineage>
        <taxon>Bacteria</taxon>
        <taxon>Pseudomonadati</taxon>
        <taxon>Pseudomonadota</taxon>
        <taxon>Alphaproteobacteria</taxon>
        <taxon>Geminicoccales</taxon>
        <taxon>Geminicoccaceae</taxon>
        <taxon>Benzoatithermus</taxon>
    </lineage>
</organism>
<evidence type="ECO:0000313" key="10">
    <source>
        <dbReference type="EMBL" id="MEK0082689.1"/>
    </source>
</evidence>
<evidence type="ECO:0000256" key="6">
    <source>
        <dbReference type="ARBA" id="ARBA00022884"/>
    </source>
</evidence>
<dbReference type="InterPro" id="IPR012340">
    <property type="entry name" value="NA-bd_OB-fold"/>
</dbReference>
<keyword evidence="5 7" id="KW-0269">Exonuclease</keyword>
<protein>
    <recommendedName>
        <fullName evidence="7">Ribonuclease R</fullName>
        <shortName evidence="7">RNase R</shortName>
        <ecNumber evidence="7">3.1.13.1</ecNumber>
    </recommendedName>
</protein>
<dbReference type="Pfam" id="PF00773">
    <property type="entry name" value="RNB"/>
    <property type="match status" value="1"/>
</dbReference>
<dbReference type="SMART" id="SM00316">
    <property type="entry name" value="S1"/>
    <property type="match status" value="1"/>
</dbReference>
<dbReference type="Pfam" id="PF17876">
    <property type="entry name" value="CSD2"/>
    <property type="match status" value="1"/>
</dbReference>
<dbReference type="InterPro" id="IPR003029">
    <property type="entry name" value="S1_domain"/>
</dbReference>
<dbReference type="PANTHER" id="PTHR23355">
    <property type="entry name" value="RIBONUCLEASE"/>
    <property type="match status" value="1"/>
</dbReference>
<dbReference type="InterPro" id="IPR004476">
    <property type="entry name" value="RNase_II/RNase_R"/>
</dbReference>
<dbReference type="InterPro" id="IPR022966">
    <property type="entry name" value="RNase_II/R_CS"/>
</dbReference>
<proteinExistence type="inferred from homology"/>
<dbReference type="PROSITE" id="PS01175">
    <property type="entry name" value="RIBONUCLEASE_II"/>
    <property type="match status" value="1"/>
</dbReference>
<keyword evidence="6 7" id="KW-0694">RNA-binding</keyword>
<dbReference type="InterPro" id="IPR011805">
    <property type="entry name" value="RNase_R"/>
</dbReference>
<dbReference type="GO" id="GO:0008859">
    <property type="term" value="F:exoribonuclease II activity"/>
    <property type="evidence" value="ECO:0007669"/>
    <property type="project" value="UniProtKB-EC"/>
</dbReference>
<dbReference type="NCBIfam" id="TIGR00358">
    <property type="entry name" value="3_prime_RNase"/>
    <property type="match status" value="1"/>
</dbReference>
<evidence type="ECO:0000256" key="7">
    <source>
        <dbReference type="HAMAP-Rule" id="MF_01895"/>
    </source>
</evidence>
<dbReference type="EMBL" id="JBBLZC010000004">
    <property type="protein sequence ID" value="MEK0082689.1"/>
    <property type="molecule type" value="Genomic_DNA"/>
</dbReference>
<dbReference type="HAMAP" id="MF_01895">
    <property type="entry name" value="RNase_R"/>
    <property type="match status" value="1"/>
</dbReference>
<comment type="caution">
    <text evidence="10">The sequence shown here is derived from an EMBL/GenBank/DDBJ whole genome shotgun (WGS) entry which is preliminary data.</text>
</comment>
<reference evidence="10 11" key="1">
    <citation type="submission" date="2024-01" db="EMBL/GenBank/DDBJ databases">
        <title>Multi-omics insights into the function and evolution of sodium benzoate biodegradation pathways in Benzoatithermus flavus gen. nov., sp. nov. from hot spring.</title>
        <authorList>
            <person name="Hu C.-J."/>
            <person name="Li W.-J."/>
        </authorList>
    </citation>
    <scope>NUCLEOTIDE SEQUENCE [LARGE SCALE GENOMIC DNA]</scope>
    <source>
        <strain evidence="10 11">SYSU G07066</strain>
    </source>
</reference>
<evidence type="ECO:0000256" key="4">
    <source>
        <dbReference type="ARBA" id="ARBA00022801"/>
    </source>
</evidence>
<dbReference type="NCBIfam" id="TIGR02063">
    <property type="entry name" value="RNase_R"/>
    <property type="match status" value="1"/>
</dbReference>
<feature type="domain" description="S1 motif" evidence="9">
    <location>
        <begin position="633"/>
        <end position="714"/>
    </location>
</feature>
<keyword evidence="11" id="KW-1185">Reference proteome</keyword>
<evidence type="ECO:0000256" key="3">
    <source>
        <dbReference type="ARBA" id="ARBA00022722"/>
    </source>
</evidence>
<keyword evidence="2 7" id="KW-0963">Cytoplasm</keyword>
<comment type="similarity">
    <text evidence="7">Belongs to the RNR ribonuclease family. RNase R subfamily.</text>
</comment>
<dbReference type="InterPro" id="IPR050180">
    <property type="entry name" value="RNR_Ribonuclease"/>
</dbReference>
<evidence type="ECO:0000259" key="9">
    <source>
        <dbReference type="PROSITE" id="PS50126"/>
    </source>
</evidence>
<dbReference type="CDD" id="cd04471">
    <property type="entry name" value="S1_RNase_R"/>
    <property type="match status" value="1"/>
</dbReference>
<dbReference type="EC" id="3.1.13.1" evidence="7"/>
<sequence length="753" mass="83929">MAVRRRSALPPPTREEVVRFLERHGEGLGRNEILKALARERGDRAIVKDILRELAAEGLFGRRRRKAAAGTEEEADRPRTAVVDVAGIDHNGDLLLEHPELPHLRIVLPAERLRDMAPGVGDRLLARLVPSGEGELEARPLRLLPHRPTSVTGVVEAAHDGYRIRSADRRARAEFMVAASELGGADVGDLVVAEIVPSRRLGLARARVKERIGRPDDPRVLSLMTAVAMGLPMTFPPEAAALAAAARPVALGRREDLRHVDLVTIDGEDARDFDDAVWAAPDPSPGNPGGHTLLVAIADVAHYVRPNDALDREARNRGNSVYFPDRVIPMLPEALSNDLCSLRPNEDRACLAVWITIDRRGEIKSWRFCRGLMRSRARLTYRQVQAARDGNPDAVTEPLLEPVIGPLYAAFERLLEARHRRGTIELELPERKIVFDETGRIHGVEARERLASHMLIEEFMIAANVAAARELAEHDRPCLYRVHDKPDPVKLEALAQFLEHLGMPWSRTAKQPGDFTRLLRNLAEHELREMVSAFVLRSQAQAVYSPRNIGHFGLHLKRYAHFTSPIRRYSDLVVHRALIRHLGLGPDGLHPAIDEAQLASLGDHLSRMERRAMEAERRAFERLVAQFLVERVGAVFHAQVTSVVYFGLFVTLDEIGAEGLVPVSTLGDEAFLLDERHQALVGQRTGESFALGDRVKVELVEADPVQGTLLFRLEEHEPGRGAQLASTAWRKAGPPRKGSLRRIGRSARPRRRH</sequence>
<gene>
    <name evidence="7 10" type="primary">rnr</name>
    <name evidence="10" type="ORF">U1T56_05980</name>
</gene>
<comment type="function">
    <text evidence="7">3'-5' exoribonuclease that releases 5'-nucleoside monophosphates and is involved in maturation of structured RNAs.</text>
</comment>
<evidence type="ECO:0000256" key="2">
    <source>
        <dbReference type="ARBA" id="ARBA00022490"/>
    </source>
</evidence>
<accession>A0ABU8XNM8</accession>
<evidence type="ECO:0000313" key="11">
    <source>
        <dbReference type="Proteomes" id="UP001375743"/>
    </source>
</evidence>
<dbReference type="PROSITE" id="PS50126">
    <property type="entry name" value="S1"/>
    <property type="match status" value="1"/>
</dbReference>
<dbReference type="InterPro" id="IPR040476">
    <property type="entry name" value="CSD2"/>
</dbReference>
<dbReference type="InterPro" id="IPR001900">
    <property type="entry name" value="RNase_II/R"/>
</dbReference>
<feature type="compositionally biased region" description="Basic residues" evidence="8">
    <location>
        <begin position="738"/>
        <end position="753"/>
    </location>
</feature>
<keyword evidence="4 7" id="KW-0378">Hydrolase</keyword>